<reference evidence="1 2" key="1">
    <citation type="submission" date="2019-03" db="EMBL/GenBank/DDBJ databases">
        <title>Genomic Encyclopedia of Type Strains, Phase IV (KMG-IV): sequencing the most valuable type-strain genomes for metagenomic binning, comparative biology and taxonomic classification.</title>
        <authorList>
            <person name="Goeker M."/>
        </authorList>
    </citation>
    <scope>NUCLEOTIDE SEQUENCE [LARGE SCALE GENOMIC DNA]</scope>
    <source>
        <strain evidence="1 2">DSM 7445</strain>
    </source>
</reference>
<gene>
    <name evidence="1" type="ORF">EDC30_11163</name>
</gene>
<dbReference type="Proteomes" id="UP000295382">
    <property type="component" value="Unassembled WGS sequence"/>
</dbReference>
<organism evidence="1 2">
    <name type="scientific">Paucimonas lemoignei</name>
    <name type="common">Pseudomonas lemoignei</name>
    <dbReference type="NCBI Taxonomy" id="29443"/>
    <lineage>
        <taxon>Bacteria</taxon>
        <taxon>Pseudomonadati</taxon>
        <taxon>Pseudomonadota</taxon>
        <taxon>Betaproteobacteria</taxon>
        <taxon>Burkholderiales</taxon>
        <taxon>Burkholderiaceae</taxon>
        <taxon>Paucimonas</taxon>
    </lineage>
</organism>
<dbReference type="EMBL" id="SLZQ01000011">
    <property type="protein sequence ID" value="TCS35148.1"/>
    <property type="molecule type" value="Genomic_DNA"/>
</dbReference>
<sequence length="49" mass="5485">MLHSYKHSTPSLVKRLSAFICAAITELPRDVVENIAYQNGAAMFSVEKF</sequence>
<proteinExistence type="predicted"/>
<evidence type="ECO:0000313" key="1">
    <source>
        <dbReference type="EMBL" id="TCS35148.1"/>
    </source>
</evidence>
<name>A0A4V6NXX7_PAULE</name>
<comment type="caution">
    <text evidence="1">The sequence shown here is derived from an EMBL/GenBank/DDBJ whole genome shotgun (WGS) entry which is preliminary data.</text>
</comment>
<accession>A0A4V6NXX7</accession>
<evidence type="ECO:0000313" key="2">
    <source>
        <dbReference type="Proteomes" id="UP000295382"/>
    </source>
</evidence>
<keyword evidence="2" id="KW-1185">Reference proteome</keyword>
<dbReference type="AlphaFoldDB" id="A0A4V6NXX7"/>
<protein>
    <submittedName>
        <fullName evidence="1">Uncharacterized protein</fullName>
    </submittedName>
</protein>